<evidence type="ECO:0000313" key="2">
    <source>
        <dbReference type="Proteomes" id="UP000238322"/>
    </source>
</evidence>
<reference evidence="1 2" key="1">
    <citation type="submission" date="2018-02" db="EMBL/GenBank/DDBJ databases">
        <title>Comparative genomes isolates from brazilian mangrove.</title>
        <authorList>
            <person name="Araujo J.E."/>
            <person name="Taketani R.G."/>
            <person name="Silva M.C.P."/>
            <person name="Loureco M.V."/>
            <person name="Andreote F.D."/>
        </authorList>
    </citation>
    <scope>NUCLEOTIDE SEQUENCE [LARGE SCALE GENOMIC DNA]</scope>
    <source>
        <strain evidence="1 2">Hex-1 MGV</strain>
    </source>
</reference>
<gene>
    <name evidence="1" type="ORF">C5Y83_28295</name>
</gene>
<evidence type="ECO:0000313" key="1">
    <source>
        <dbReference type="EMBL" id="PQO28513.1"/>
    </source>
</evidence>
<dbReference type="AlphaFoldDB" id="A0A2S8F8M1"/>
<dbReference type="EMBL" id="PUHY01000016">
    <property type="protein sequence ID" value="PQO28513.1"/>
    <property type="molecule type" value="Genomic_DNA"/>
</dbReference>
<organism evidence="1 2">
    <name type="scientific">Blastopirellula marina</name>
    <dbReference type="NCBI Taxonomy" id="124"/>
    <lineage>
        <taxon>Bacteria</taxon>
        <taxon>Pseudomonadati</taxon>
        <taxon>Planctomycetota</taxon>
        <taxon>Planctomycetia</taxon>
        <taxon>Pirellulales</taxon>
        <taxon>Pirellulaceae</taxon>
        <taxon>Blastopirellula</taxon>
    </lineage>
</organism>
<comment type="caution">
    <text evidence="1">The sequence shown here is derived from an EMBL/GenBank/DDBJ whole genome shotgun (WGS) entry which is preliminary data.</text>
</comment>
<sequence>MTAPRVVYRFTFAKHVEREDVQAAIVLALFGVESLHGRARIRLDAAHLFDASQMTCVVDASNQVGVDLSRLFAGFLLREIGDDSFRVERIEKDGKSKFNGHGMPGGAA</sequence>
<accession>A0A2S8F8M1</accession>
<protein>
    <submittedName>
        <fullName evidence="1">Uncharacterized protein</fullName>
    </submittedName>
</protein>
<dbReference type="RefSeq" id="WP_105333182.1">
    <property type="nucleotide sequence ID" value="NZ_PUHY01000016.1"/>
</dbReference>
<dbReference type="Proteomes" id="UP000238322">
    <property type="component" value="Unassembled WGS sequence"/>
</dbReference>
<name>A0A2S8F8M1_9BACT</name>
<proteinExistence type="predicted"/>
<dbReference type="OrthoDB" id="287168at2"/>